<proteinExistence type="predicted"/>
<sequence>MMVYVALFYAFMACCSFPLILRCIVENEGIASQEQFSKAVVASAMWIISIPILLIKRSENDGE</sequence>
<evidence type="ECO:0000313" key="3">
    <source>
        <dbReference type="Proteomes" id="UP000029533"/>
    </source>
</evidence>
<gene>
    <name evidence="2" type="ORF">HMPREF2132_11355</name>
</gene>
<name>A0AAW3FCD0_9BACT</name>
<dbReference type="EMBL" id="JRNJ01000104">
    <property type="protein sequence ID" value="KGF24880.1"/>
    <property type="molecule type" value="Genomic_DNA"/>
</dbReference>
<evidence type="ECO:0000313" key="2">
    <source>
        <dbReference type="EMBL" id="KGF24880.1"/>
    </source>
</evidence>
<accession>A0AAW3FCD0</accession>
<keyword evidence="1" id="KW-0472">Membrane</keyword>
<feature type="transmembrane region" description="Helical" evidence="1">
    <location>
        <begin position="6"/>
        <end position="24"/>
    </location>
</feature>
<evidence type="ECO:0008006" key="4">
    <source>
        <dbReference type="Google" id="ProtNLM"/>
    </source>
</evidence>
<evidence type="ECO:0000256" key="1">
    <source>
        <dbReference type="SAM" id="Phobius"/>
    </source>
</evidence>
<keyword evidence="1" id="KW-0812">Transmembrane</keyword>
<keyword evidence="1" id="KW-1133">Transmembrane helix</keyword>
<dbReference type="AlphaFoldDB" id="A0AAW3FCD0"/>
<protein>
    <recommendedName>
        <fullName evidence="4">TMhelix containing protein</fullName>
    </recommendedName>
</protein>
<reference evidence="2 3" key="1">
    <citation type="submission" date="2014-07" db="EMBL/GenBank/DDBJ databases">
        <authorList>
            <person name="McCorrison J."/>
            <person name="Sanka R."/>
            <person name="Torralba M."/>
            <person name="Gillis M."/>
            <person name="Haft D.H."/>
            <person name="Methe B."/>
            <person name="Sutton G."/>
            <person name="Nelson K.E."/>
        </authorList>
    </citation>
    <scope>NUCLEOTIDE SEQUENCE [LARGE SCALE GENOMIC DNA]</scope>
    <source>
        <strain evidence="2 3">DNF00424</strain>
    </source>
</reference>
<feature type="transmembrane region" description="Helical" evidence="1">
    <location>
        <begin position="36"/>
        <end position="55"/>
    </location>
</feature>
<comment type="caution">
    <text evidence="2">The sequence shown here is derived from an EMBL/GenBank/DDBJ whole genome shotgun (WGS) entry which is preliminary data.</text>
</comment>
<organism evidence="2 3">
    <name type="scientific">Prevotella histicola JCM 15637 = DNF00424</name>
    <dbReference type="NCBI Taxonomy" id="1236504"/>
    <lineage>
        <taxon>Bacteria</taxon>
        <taxon>Pseudomonadati</taxon>
        <taxon>Bacteroidota</taxon>
        <taxon>Bacteroidia</taxon>
        <taxon>Bacteroidales</taxon>
        <taxon>Prevotellaceae</taxon>
        <taxon>Prevotella</taxon>
    </lineage>
</organism>
<dbReference type="Proteomes" id="UP000029533">
    <property type="component" value="Unassembled WGS sequence"/>
</dbReference>